<proteinExistence type="predicted"/>
<dbReference type="Pfam" id="PF03118">
    <property type="entry name" value="RNA_pol_A_CTD"/>
    <property type="match status" value="1"/>
</dbReference>
<evidence type="ECO:0000313" key="2">
    <source>
        <dbReference type="EMBL" id="KAK8963047.1"/>
    </source>
</evidence>
<keyword evidence="2" id="KW-0240">DNA-directed RNA polymerase</keyword>
<sequence>MKTDRIYLFFPFKTDSLISRKTKKKGISLTYIFIDQSKLSSGTYNCLKRSNIHTLFDFLNHSQEDLMKMKYFRMEDVKHMLGTLQKHF</sequence>
<keyword evidence="3" id="KW-1185">Reference proteome</keyword>
<comment type="caution">
    <text evidence="2">The sequence shown here is derived from an EMBL/GenBank/DDBJ whole genome shotgun (WGS) entry which is preliminary data.</text>
</comment>
<gene>
    <name evidence="2" type="primary">rpoA</name>
    <name evidence="2" type="ORF">KSP40_PGU004183</name>
</gene>
<name>A0ABR2MFT4_9ASPA</name>
<evidence type="ECO:0000313" key="3">
    <source>
        <dbReference type="Proteomes" id="UP001412067"/>
    </source>
</evidence>
<evidence type="ECO:0000259" key="1">
    <source>
        <dbReference type="Pfam" id="PF03118"/>
    </source>
</evidence>
<dbReference type="Proteomes" id="UP001412067">
    <property type="component" value="Unassembled WGS sequence"/>
</dbReference>
<dbReference type="EMBL" id="JBBWWR010000008">
    <property type="protein sequence ID" value="KAK8963047.1"/>
    <property type="molecule type" value="Genomic_DNA"/>
</dbReference>
<organism evidence="2 3">
    <name type="scientific">Platanthera guangdongensis</name>
    <dbReference type="NCBI Taxonomy" id="2320717"/>
    <lineage>
        <taxon>Eukaryota</taxon>
        <taxon>Viridiplantae</taxon>
        <taxon>Streptophyta</taxon>
        <taxon>Embryophyta</taxon>
        <taxon>Tracheophyta</taxon>
        <taxon>Spermatophyta</taxon>
        <taxon>Magnoliopsida</taxon>
        <taxon>Liliopsida</taxon>
        <taxon>Asparagales</taxon>
        <taxon>Orchidaceae</taxon>
        <taxon>Orchidoideae</taxon>
        <taxon>Orchideae</taxon>
        <taxon>Orchidinae</taxon>
        <taxon>Platanthera</taxon>
    </lineage>
</organism>
<protein>
    <submittedName>
        <fullName evidence="2">DNA-directed RNA polymerase subunit alpha</fullName>
    </submittedName>
</protein>
<dbReference type="Gene3D" id="1.10.150.20">
    <property type="entry name" value="5' to 3' exonuclease, C-terminal subdomain"/>
    <property type="match status" value="1"/>
</dbReference>
<feature type="domain" description="RNA polymerase alpha subunit C-terminal" evidence="1">
    <location>
        <begin position="26"/>
        <end position="84"/>
    </location>
</feature>
<accession>A0ABR2MFT4</accession>
<dbReference type="InterPro" id="IPR011260">
    <property type="entry name" value="RNAP_asu_C"/>
</dbReference>
<reference evidence="2 3" key="1">
    <citation type="journal article" date="2022" name="Nat. Plants">
        <title>Genomes of leafy and leafless Platanthera orchids illuminate the evolution of mycoheterotrophy.</title>
        <authorList>
            <person name="Li M.H."/>
            <person name="Liu K.W."/>
            <person name="Li Z."/>
            <person name="Lu H.C."/>
            <person name="Ye Q.L."/>
            <person name="Zhang D."/>
            <person name="Wang J.Y."/>
            <person name="Li Y.F."/>
            <person name="Zhong Z.M."/>
            <person name="Liu X."/>
            <person name="Yu X."/>
            <person name="Liu D.K."/>
            <person name="Tu X.D."/>
            <person name="Liu B."/>
            <person name="Hao Y."/>
            <person name="Liao X.Y."/>
            <person name="Jiang Y.T."/>
            <person name="Sun W.H."/>
            <person name="Chen J."/>
            <person name="Chen Y.Q."/>
            <person name="Ai Y."/>
            <person name="Zhai J.W."/>
            <person name="Wu S.S."/>
            <person name="Zhou Z."/>
            <person name="Hsiao Y.Y."/>
            <person name="Wu W.L."/>
            <person name="Chen Y.Y."/>
            <person name="Lin Y.F."/>
            <person name="Hsu J.L."/>
            <person name="Li C.Y."/>
            <person name="Wang Z.W."/>
            <person name="Zhao X."/>
            <person name="Zhong W.Y."/>
            <person name="Ma X.K."/>
            <person name="Ma L."/>
            <person name="Huang J."/>
            <person name="Chen G.Z."/>
            <person name="Huang M.Z."/>
            <person name="Huang L."/>
            <person name="Peng D.H."/>
            <person name="Luo Y.B."/>
            <person name="Zou S.Q."/>
            <person name="Chen S.P."/>
            <person name="Lan S."/>
            <person name="Tsai W.C."/>
            <person name="Van de Peer Y."/>
            <person name="Liu Z.J."/>
        </authorList>
    </citation>
    <scope>NUCLEOTIDE SEQUENCE [LARGE SCALE GENOMIC DNA]</scope>
    <source>
        <strain evidence="2">Lor288</strain>
    </source>
</reference>
<keyword evidence="2" id="KW-0804">Transcription</keyword>
<dbReference type="SUPFAM" id="SSF47789">
    <property type="entry name" value="C-terminal domain of RNA polymerase alpha subunit"/>
    <property type="match status" value="1"/>
</dbReference>
<dbReference type="GO" id="GO:0000428">
    <property type="term" value="C:DNA-directed RNA polymerase complex"/>
    <property type="evidence" value="ECO:0007669"/>
    <property type="project" value="UniProtKB-KW"/>
</dbReference>